<proteinExistence type="predicted"/>
<accession>A0ABX6IIG1</accession>
<sequence length="95" mass="10028">MYTHSLAVAEIDVYACGVVHHEHELDEQERRARAIAAECGVPVVMASFAGATGEGYSVTAGRSAVWSRTGTPPARASAEPDAYAVSVLTRPVQLT</sequence>
<dbReference type="EMBL" id="CP045809">
    <property type="protein sequence ID" value="QHN35670.1"/>
    <property type="molecule type" value="Genomic_DNA"/>
</dbReference>
<evidence type="ECO:0000313" key="2">
    <source>
        <dbReference type="Proteomes" id="UP001059836"/>
    </source>
</evidence>
<dbReference type="SUPFAM" id="SSF56317">
    <property type="entry name" value="Carbon-nitrogen hydrolase"/>
    <property type="match status" value="1"/>
</dbReference>
<gene>
    <name evidence="1" type="ORF">GII31_13085</name>
</gene>
<organism evidence="1 2">
    <name type="scientific">Gordonia pseudamarae</name>
    <dbReference type="NCBI Taxonomy" id="2831662"/>
    <lineage>
        <taxon>Bacteria</taxon>
        <taxon>Bacillati</taxon>
        <taxon>Actinomycetota</taxon>
        <taxon>Actinomycetes</taxon>
        <taxon>Mycobacteriales</taxon>
        <taxon>Gordoniaceae</taxon>
        <taxon>Gordonia</taxon>
    </lineage>
</organism>
<protein>
    <submittedName>
        <fullName evidence="1">Uncharacterized protein</fullName>
    </submittedName>
</protein>
<name>A0ABX6IIG1_9ACTN</name>
<dbReference type="InterPro" id="IPR036526">
    <property type="entry name" value="C-N_Hydrolase_sf"/>
</dbReference>
<dbReference type="Proteomes" id="UP001059836">
    <property type="component" value="Chromosome"/>
</dbReference>
<reference evidence="1" key="1">
    <citation type="journal article" date="2021" name="Nat. Microbiol.">
        <title>Cocultivation of an ultrasmall environmental parasitic bacterium with lytic ability against bacteria associated with wastewater foams.</title>
        <authorList>
            <person name="Batinovic S."/>
            <person name="Rose J.J.A."/>
            <person name="Ratcliffe J."/>
            <person name="Seviour R.J."/>
            <person name="Petrovski S."/>
        </authorList>
    </citation>
    <scope>NUCLEOTIDE SEQUENCE</scope>
    <source>
        <strain evidence="1">CON9</strain>
    </source>
</reference>
<dbReference type="RefSeq" id="WP_213243694.1">
    <property type="nucleotide sequence ID" value="NZ_CP045806.1"/>
</dbReference>
<evidence type="ECO:0000313" key="1">
    <source>
        <dbReference type="EMBL" id="QHN35670.1"/>
    </source>
</evidence>
<dbReference type="Gene3D" id="3.60.110.10">
    <property type="entry name" value="Carbon-nitrogen hydrolase"/>
    <property type="match status" value="1"/>
</dbReference>
<keyword evidence="2" id="KW-1185">Reference proteome</keyword>